<dbReference type="Pfam" id="PF11951">
    <property type="entry name" value="Fungal_trans_2"/>
    <property type="match status" value="1"/>
</dbReference>
<proteinExistence type="predicted"/>
<gene>
    <name evidence="8" type="ORF">PISL3812_06280</name>
</gene>
<dbReference type="AlphaFoldDB" id="A0A0U1M165"/>
<keyword evidence="4" id="KW-0804">Transcription</keyword>
<dbReference type="PROSITE" id="PS50048">
    <property type="entry name" value="ZN2_CY6_FUNGAL_2"/>
    <property type="match status" value="1"/>
</dbReference>
<evidence type="ECO:0000256" key="2">
    <source>
        <dbReference type="ARBA" id="ARBA00023015"/>
    </source>
</evidence>
<dbReference type="GO" id="GO:0005634">
    <property type="term" value="C:nucleus"/>
    <property type="evidence" value="ECO:0007669"/>
    <property type="project" value="UniProtKB-SubCell"/>
</dbReference>
<dbReference type="InterPro" id="IPR001138">
    <property type="entry name" value="Zn2Cys6_DnaBD"/>
</dbReference>
<dbReference type="InterPro" id="IPR021858">
    <property type="entry name" value="Fun_TF"/>
</dbReference>
<dbReference type="GO" id="GO:0000981">
    <property type="term" value="F:DNA-binding transcription factor activity, RNA polymerase II-specific"/>
    <property type="evidence" value="ECO:0007669"/>
    <property type="project" value="InterPro"/>
</dbReference>
<dbReference type="PANTHER" id="PTHR37534:SF26">
    <property type="entry name" value="TRANSCRIPTION FACTOR, PUTATIVE-RELATED"/>
    <property type="match status" value="1"/>
</dbReference>
<evidence type="ECO:0000259" key="7">
    <source>
        <dbReference type="PROSITE" id="PS50048"/>
    </source>
</evidence>
<dbReference type="SUPFAM" id="SSF57701">
    <property type="entry name" value="Zn2/Cys6 DNA-binding domain"/>
    <property type="match status" value="1"/>
</dbReference>
<dbReference type="GO" id="GO:0008270">
    <property type="term" value="F:zinc ion binding"/>
    <property type="evidence" value="ECO:0007669"/>
    <property type="project" value="InterPro"/>
</dbReference>
<name>A0A0U1M165_TALIS</name>
<dbReference type="Proteomes" id="UP000054383">
    <property type="component" value="Unassembled WGS sequence"/>
</dbReference>
<dbReference type="InterPro" id="IPR036864">
    <property type="entry name" value="Zn2-C6_fun-type_DNA-bd_sf"/>
</dbReference>
<dbReference type="GO" id="GO:0045944">
    <property type="term" value="P:positive regulation of transcription by RNA polymerase II"/>
    <property type="evidence" value="ECO:0007669"/>
    <property type="project" value="TreeGrafter"/>
</dbReference>
<dbReference type="PROSITE" id="PS00463">
    <property type="entry name" value="ZN2_CY6_FUNGAL_1"/>
    <property type="match status" value="1"/>
</dbReference>
<evidence type="ECO:0000256" key="4">
    <source>
        <dbReference type="ARBA" id="ARBA00023163"/>
    </source>
</evidence>
<dbReference type="GO" id="GO:0000976">
    <property type="term" value="F:transcription cis-regulatory region binding"/>
    <property type="evidence" value="ECO:0007669"/>
    <property type="project" value="TreeGrafter"/>
</dbReference>
<dbReference type="Gene3D" id="4.10.240.10">
    <property type="entry name" value="Zn(2)-C6 fungal-type DNA-binding domain"/>
    <property type="match status" value="1"/>
</dbReference>
<dbReference type="Pfam" id="PF00172">
    <property type="entry name" value="Zn_clus"/>
    <property type="match status" value="1"/>
</dbReference>
<dbReference type="OMA" id="RSKQGCW"/>
<feature type="compositionally biased region" description="Basic residues" evidence="6">
    <location>
        <begin position="121"/>
        <end position="131"/>
    </location>
</feature>
<keyword evidence="9" id="KW-1185">Reference proteome</keyword>
<reference evidence="8 9" key="1">
    <citation type="submission" date="2015-04" db="EMBL/GenBank/DDBJ databases">
        <authorList>
            <person name="Syromyatnikov M.Y."/>
            <person name="Popov V.N."/>
        </authorList>
    </citation>
    <scope>NUCLEOTIDE SEQUENCE [LARGE SCALE GENOMIC DNA]</scope>
    <source>
        <strain evidence="8">WF-38-12</strain>
    </source>
</reference>
<protein>
    <submittedName>
        <fullName evidence="8">Transcriptional regulatory protein pro-1</fullName>
    </submittedName>
</protein>
<evidence type="ECO:0000313" key="8">
    <source>
        <dbReference type="EMBL" id="CRG89244.1"/>
    </source>
</evidence>
<dbReference type="OrthoDB" id="5213892at2759"/>
<dbReference type="CDD" id="cd00067">
    <property type="entry name" value="GAL4"/>
    <property type="match status" value="1"/>
</dbReference>
<feature type="region of interest" description="Disordered" evidence="6">
    <location>
        <begin position="1"/>
        <end position="21"/>
    </location>
</feature>
<comment type="subcellular location">
    <subcellularLocation>
        <location evidence="1">Nucleus</location>
    </subcellularLocation>
</comment>
<feature type="domain" description="Zn(2)-C6 fungal-type" evidence="7">
    <location>
        <begin position="67"/>
        <end position="95"/>
    </location>
</feature>
<evidence type="ECO:0000313" key="9">
    <source>
        <dbReference type="Proteomes" id="UP000054383"/>
    </source>
</evidence>
<feature type="compositionally biased region" description="Pro residues" evidence="6">
    <location>
        <begin position="8"/>
        <end position="21"/>
    </location>
</feature>
<sequence>MWIRQPGVHPPIRFPQDPPPRAFRFGQPKLSPSPSAFIYPLFVSHKFRKYTSNVSSEMSRLLRSKEGCWTCRLRRKKCDGSRPECSICTSLAIPCYGFGPKPDWMDHGEKEKAMTESLKQVVKHTSRRKAIPRIPKELSRPKNIAPRNLTEASSSSSSPGISIQRDGINSPANQDLPQDAKDTSDSKPSIDLVSPVNNHDHEGLVLYPIAADESACLMHYLDNVFPLQFPMYKSSILEGGRGWLMALLLKMKPLYHATLALSSYHRRKVALSETSHHMCQVASVIEQEKHLATCLGEFQRLMRSINESLQASSCPKDGLGVMALVVQLIFFEYFTGQGIEWQIHLNAATNLYRRGCQDILCHFALGERSKTIINDDLPLSEGEHPVAVQETVTFRFLTVTVVWLDIISAITAGTAPRLLPNHVMSMAWDCSQMKFENIIGCKVWVLLQIARIATLHEHKTQSLTQDQPIDLDFQEAVNDINREIQSGLNQMTLEGFCFAEGGPCDNPSASTTRPTAVDERTIVTNFYTYMASIYLHLVTHGFQQMDVINPSICAAVGMLRTQVPAHILSSLVCPLFVIGCVVRKEDEKAFFRHIFSSPPLLDPLFEHRMKLLPVLEETWKKMKTTDNLSWAQVLELTPNILPI</sequence>
<accession>A0A0U1M165</accession>
<evidence type="ECO:0000256" key="3">
    <source>
        <dbReference type="ARBA" id="ARBA00023125"/>
    </source>
</evidence>
<feature type="region of interest" description="Disordered" evidence="6">
    <location>
        <begin position="121"/>
        <end position="195"/>
    </location>
</feature>
<keyword evidence="3" id="KW-0238">DNA-binding</keyword>
<evidence type="ECO:0000256" key="6">
    <source>
        <dbReference type="SAM" id="MobiDB-lite"/>
    </source>
</evidence>
<keyword evidence="2" id="KW-0805">Transcription regulation</keyword>
<dbReference type="EMBL" id="CVMT01000006">
    <property type="protein sequence ID" value="CRG89244.1"/>
    <property type="molecule type" value="Genomic_DNA"/>
</dbReference>
<dbReference type="SMART" id="SM00066">
    <property type="entry name" value="GAL4"/>
    <property type="match status" value="1"/>
</dbReference>
<dbReference type="PANTHER" id="PTHR37534">
    <property type="entry name" value="TRANSCRIPTIONAL ACTIVATOR PROTEIN UGA3"/>
    <property type="match status" value="1"/>
</dbReference>
<organism evidence="8 9">
    <name type="scientific">Talaromyces islandicus</name>
    <name type="common">Penicillium islandicum</name>
    <dbReference type="NCBI Taxonomy" id="28573"/>
    <lineage>
        <taxon>Eukaryota</taxon>
        <taxon>Fungi</taxon>
        <taxon>Dikarya</taxon>
        <taxon>Ascomycota</taxon>
        <taxon>Pezizomycotina</taxon>
        <taxon>Eurotiomycetes</taxon>
        <taxon>Eurotiomycetidae</taxon>
        <taxon>Eurotiales</taxon>
        <taxon>Trichocomaceae</taxon>
        <taxon>Talaromyces</taxon>
        <taxon>Talaromyces sect. Islandici</taxon>
    </lineage>
</organism>
<evidence type="ECO:0000256" key="5">
    <source>
        <dbReference type="ARBA" id="ARBA00023242"/>
    </source>
</evidence>
<evidence type="ECO:0000256" key="1">
    <source>
        <dbReference type="ARBA" id="ARBA00004123"/>
    </source>
</evidence>
<keyword evidence="5" id="KW-0539">Nucleus</keyword>